<feature type="signal peptide" evidence="1">
    <location>
        <begin position="1"/>
        <end position="23"/>
    </location>
</feature>
<feature type="chain" id="PRO_5009845811" evidence="1">
    <location>
        <begin position="24"/>
        <end position="60"/>
    </location>
</feature>
<evidence type="ECO:0000313" key="2">
    <source>
        <dbReference type="Proteomes" id="UP000095280"/>
    </source>
</evidence>
<evidence type="ECO:0000256" key="1">
    <source>
        <dbReference type="SAM" id="SignalP"/>
    </source>
</evidence>
<keyword evidence="2" id="KW-1185">Reference proteome</keyword>
<dbReference type="WBParaSite" id="maker-uti_cns_0009487-snap-gene-0.4-mRNA-1">
    <property type="protein sequence ID" value="maker-uti_cns_0009487-snap-gene-0.4-mRNA-1"/>
    <property type="gene ID" value="maker-uti_cns_0009487-snap-gene-0.4"/>
</dbReference>
<sequence length="60" mass="6906">MKLLSTFFSLALLCLSIIDIIQHFKKRHWHSTATTTTTNYLDFEWTQGRPSAFPDTLASC</sequence>
<proteinExistence type="predicted"/>
<organism evidence="2 3">
    <name type="scientific">Macrostomum lignano</name>
    <dbReference type="NCBI Taxonomy" id="282301"/>
    <lineage>
        <taxon>Eukaryota</taxon>
        <taxon>Metazoa</taxon>
        <taxon>Spiralia</taxon>
        <taxon>Lophotrochozoa</taxon>
        <taxon>Platyhelminthes</taxon>
        <taxon>Rhabditophora</taxon>
        <taxon>Macrostomorpha</taxon>
        <taxon>Macrostomida</taxon>
        <taxon>Macrostomidae</taxon>
        <taxon>Macrostomum</taxon>
    </lineage>
</organism>
<evidence type="ECO:0000313" key="3">
    <source>
        <dbReference type="WBParaSite" id="maker-uti_cns_0009487-snap-gene-0.4-mRNA-1"/>
    </source>
</evidence>
<accession>A0A1I8I3N4</accession>
<name>A0A1I8I3N4_9PLAT</name>
<evidence type="ECO:0000313" key="4">
    <source>
        <dbReference type="WBParaSite" id="maker-uti_cns_0046729-snap-gene-0.9-mRNA-1"/>
    </source>
</evidence>
<reference evidence="3 4" key="1">
    <citation type="submission" date="2016-11" db="UniProtKB">
        <authorList>
            <consortium name="WormBaseParasite"/>
        </authorList>
    </citation>
    <scope>IDENTIFICATION</scope>
</reference>
<dbReference type="Proteomes" id="UP000095280">
    <property type="component" value="Unplaced"/>
</dbReference>
<keyword evidence="1" id="KW-0732">Signal</keyword>
<dbReference type="WBParaSite" id="maker-uti_cns_0046729-snap-gene-0.9-mRNA-1">
    <property type="protein sequence ID" value="maker-uti_cns_0046729-snap-gene-0.9-mRNA-1"/>
    <property type="gene ID" value="maker-uti_cns_0046729-snap-gene-0.9"/>
</dbReference>
<dbReference type="AlphaFoldDB" id="A0A1I8I3N4"/>
<protein>
    <submittedName>
        <fullName evidence="3 4">Secreted protein</fullName>
    </submittedName>
</protein>